<protein>
    <recommendedName>
        <fullName evidence="5">ParA family protein</fullName>
    </recommendedName>
</protein>
<dbReference type="Gene3D" id="3.40.50.300">
    <property type="entry name" value="P-loop containing nucleotide triphosphate hydrolases"/>
    <property type="match status" value="1"/>
</dbReference>
<evidence type="ECO:0000313" key="4">
    <source>
        <dbReference type="Proteomes" id="UP000319432"/>
    </source>
</evidence>
<evidence type="ECO:0000256" key="2">
    <source>
        <dbReference type="ARBA" id="ARBA00022840"/>
    </source>
</evidence>
<proteinExistence type="predicted"/>
<sequence length="393" mass="43729">MIINASKFKKITTLSNKYGYDCEEKYDLGNITAPVILSDQTDVSGEVANTLASNGIPVLYLAYDPPTNISPSVSILKGEEVVWEQIKTWIDSALLIKSEERQIANLKVKRTIGFYGIQPGVGSGSIARGIALKSALSGKKTLYIDFDIRFPKAPFLIGFRDVRYTLEGLIESLLTGDKVAMEQYFLHKSKMENVTRKQQEHFKKFPENFFVLGPSSDLGIEYFPDLGTDIESITELIKKIVDGAKPFFENIIFSMGSDPDEPINIAILRACDQRVLVTDTSPSGVSLFKSRRELLHNAGVPEDGTQVILSKVPKNMDIKQVEEILGQDVNLIVHYDPNMISAIQELNLLGGELFHNSITNVGDLFLDLKNGEKGKRDGIFRWFSKEKGVTNIG</sequence>
<dbReference type="InterPro" id="IPR050625">
    <property type="entry name" value="ParA/MinD_ATPase"/>
</dbReference>
<dbReference type="OrthoDB" id="2464876at2"/>
<reference evidence="3 4" key="1">
    <citation type="submission" date="2018-11" db="EMBL/GenBank/DDBJ databases">
        <title>Phylogenetic determinants of toxin gene distribution in genomes of Brevibacillus laterosporus.</title>
        <authorList>
            <person name="Glare T.R."/>
            <person name="Durrant A."/>
            <person name="Berry C."/>
            <person name="Palma L."/>
            <person name="Ormskirk M."/>
            <person name="Cox M.O."/>
        </authorList>
    </citation>
    <scope>NUCLEOTIDE SEQUENCE [LARGE SCALE GENOMIC DNA]</scope>
    <source>
        <strain evidence="3 4">1821L</strain>
        <plasmid evidence="3 4">p1821L01</plasmid>
    </source>
</reference>
<keyword evidence="3" id="KW-0614">Plasmid</keyword>
<dbReference type="AlphaFoldDB" id="A0A518V212"/>
<keyword evidence="4" id="KW-1185">Reference proteome</keyword>
<organism evidence="3 4">
    <name type="scientific">Brevibacillus laterosporus</name>
    <name type="common">Bacillus laterosporus</name>
    <dbReference type="NCBI Taxonomy" id="1465"/>
    <lineage>
        <taxon>Bacteria</taxon>
        <taxon>Bacillati</taxon>
        <taxon>Bacillota</taxon>
        <taxon>Bacilli</taxon>
        <taxon>Bacillales</taxon>
        <taxon>Paenibacillaceae</taxon>
        <taxon>Brevibacillus</taxon>
    </lineage>
</organism>
<evidence type="ECO:0000256" key="1">
    <source>
        <dbReference type="ARBA" id="ARBA00022741"/>
    </source>
</evidence>
<dbReference type="GO" id="GO:0051782">
    <property type="term" value="P:negative regulation of cell division"/>
    <property type="evidence" value="ECO:0007669"/>
    <property type="project" value="TreeGrafter"/>
</dbReference>
<dbReference type="PANTHER" id="PTHR43384">
    <property type="entry name" value="SEPTUM SITE-DETERMINING PROTEIN MIND HOMOLOG, CHLOROPLASTIC-RELATED"/>
    <property type="match status" value="1"/>
</dbReference>
<dbReference type="GO" id="GO:0005829">
    <property type="term" value="C:cytosol"/>
    <property type="evidence" value="ECO:0007669"/>
    <property type="project" value="TreeGrafter"/>
</dbReference>
<evidence type="ECO:0000313" key="3">
    <source>
        <dbReference type="EMBL" id="QDX91014.1"/>
    </source>
</evidence>
<dbReference type="InterPro" id="IPR027417">
    <property type="entry name" value="P-loop_NTPase"/>
</dbReference>
<keyword evidence="1" id="KW-0547">Nucleotide-binding</keyword>
<geneLocation type="plasmid" evidence="3 4">
    <name>p1821L01</name>
</geneLocation>
<dbReference type="Proteomes" id="UP000319432">
    <property type="component" value="Plasmid p1821L01"/>
</dbReference>
<dbReference type="GO" id="GO:0009898">
    <property type="term" value="C:cytoplasmic side of plasma membrane"/>
    <property type="evidence" value="ECO:0007669"/>
    <property type="project" value="TreeGrafter"/>
</dbReference>
<dbReference type="PANTHER" id="PTHR43384:SF6">
    <property type="entry name" value="SEPTUM SITE-DETERMINING PROTEIN MIND HOMOLOG, CHLOROPLASTIC"/>
    <property type="match status" value="1"/>
</dbReference>
<accession>A0A518V212</accession>
<dbReference type="GO" id="GO:0005524">
    <property type="term" value="F:ATP binding"/>
    <property type="evidence" value="ECO:0007669"/>
    <property type="project" value="UniProtKB-KW"/>
</dbReference>
<dbReference type="EMBL" id="CP033461">
    <property type="protein sequence ID" value="QDX91014.1"/>
    <property type="molecule type" value="Genomic_DNA"/>
</dbReference>
<gene>
    <name evidence="3" type="ORF">EEL30_00655</name>
</gene>
<dbReference type="GO" id="GO:0016887">
    <property type="term" value="F:ATP hydrolysis activity"/>
    <property type="evidence" value="ECO:0007669"/>
    <property type="project" value="TreeGrafter"/>
</dbReference>
<keyword evidence="2" id="KW-0067">ATP-binding</keyword>
<evidence type="ECO:0008006" key="5">
    <source>
        <dbReference type="Google" id="ProtNLM"/>
    </source>
</evidence>
<name>A0A518V212_BRELA</name>
<dbReference type="SUPFAM" id="SSF52540">
    <property type="entry name" value="P-loop containing nucleoside triphosphate hydrolases"/>
    <property type="match status" value="1"/>
</dbReference>